<dbReference type="SUPFAM" id="SSF54593">
    <property type="entry name" value="Glyoxalase/Bleomycin resistance protein/Dihydroxybiphenyl dioxygenase"/>
    <property type="match status" value="1"/>
</dbReference>
<dbReference type="EMBL" id="RAPY01000001">
    <property type="protein sequence ID" value="RKE57587.1"/>
    <property type="molecule type" value="Genomic_DNA"/>
</dbReference>
<dbReference type="Proteomes" id="UP000286246">
    <property type="component" value="Unassembled WGS sequence"/>
</dbReference>
<evidence type="ECO:0000313" key="1">
    <source>
        <dbReference type="EMBL" id="RKE57587.1"/>
    </source>
</evidence>
<dbReference type="AlphaFoldDB" id="A0A420BLK4"/>
<keyword evidence="2" id="KW-1185">Reference proteome</keyword>
<dbReference type="OrthoDB" id="9795306at2"/>
<sequence length="128" mass="14134">MERLRSGVFITFSGNCRKALTFYQSCFGGSLDFDRLDKKINGYAELPIVSASLTSPNVVIYGSDLVHDDGRKIGNYLSVFLPCANVVDRGQLVTKLTAGRQAVLGNNETDQLVEVTDIFDVRWILGIQ</sequence>
<organism evidence="1 2">
    <name type="scientific">Sphingobacterium detergens</name>
    <dbReference type="NCBI Taxonomy" id="1145106"/>
    <lineage>
        <taxon>Bacteria</taxon>
        <taxon>Pseudomonadati</taxon>
        <taxon>Bacteroidota</taxon>
        <taxon>Sphingobacteriia</taxon>
        <taxon>Sphingobacteriales</taxon>
        <taxon>Sphingobacteriaceae</taxon>
        <taxon>Sphingobacterium</taxon>
    </lineage>
</organism>
<accession>A0A420BLK4</accession>
<proteinExistence type="predicted"/>
<gene>
    <name evidence="1" type="ORF">DFQ12_2478</name>
</gene>
<reference evidence="1 2" key="1">
    <citation type="submission" date="2018-09" db="EMBL/GenBank/DDBJ databases">
        <title>Genomic Encyclopedia of Type Strains, Phase III (KMG-III): the genomes of soil and plant-associated and newly described type strains.</title>
        <authorList>
            <person name="Whitman W."/>
        </authorList>
    </citation>
    <scope>NUCLEOTIDE SEQUENCE [LARGE SCALE GENOMIC DNA]</scope>
    <source>
        <strain evidence="1 2">CECT 7938</strain>
    </source>
</reference>
<comment type="caution">
    <text evidence="1">The sequence shown here is derived from an EMBL/GenBank/DDBJ whole genome shotgun (WGS) entry which is preliminary data.</text>
</comment>
<dbReference type="InterPro" id="IPR029068">
    <property type="entry name" value="Glyas_Bleomycin-R_OHBP_Dase"/>
</dbReference>
<dbReference type="Gene3D" id="3.10.180.10">
    <property type="entry name" value="2,3-Dihydroxybiphenyl 1,2-Dioxygenase, domain 1"/>
    <property type="match status" value="1"/>
</dbReference>
<name>A0A420BLK4_SPHD1</name>
<protein>
    <submittedName>
        <fullName evidence="1">Putative glyoxalase superfamily protein PhnB</fullName>
    </submittedName>
</protein>
<evidence type="ECO:0000313" key="2">
    <source>
        <dbReference type="Proteomes" id="UP000286246"/>
    </source>
</evidence>
<dbReference type="RefSeq" id="WP_120259132.1">
    <property type="nucleotide sequence ID" value="NZ_RAPY01000001.1"/>
</dbReference>